<evidence type="ECO:0000313" key="2">
    <source>
        <dbReference type="EMBL" id="NNH75904.1"/>
    </source>
</evidence>
<protein>
    <submittedName>
        <fullName evidence="2">Uncharacterized protein</fullName>
    </submittedName>
</protein>
<organism evidence="2 3">
    <name type="scientific">Nocardia uniformis</name>
    <dbReference type="NCBI Taxonomy" id="53432"/>
    <lineage>
        <taxon>Bacteria</taxon>
        <taxon>Bacillati</taxon>
        <taxon>Actinomycetota</taxon>
        <taxon>Actinomycetes</taxon>
        <taxon>Mycobacteriales</taxon>
        <taxon>Nocardiaceae</taxon>
        <taxon>Nocardia</taxon>
    </lineage>
</organism>
<evidence type="ECO:0000313" key="3">
    <source>
        <dbReference type="Proteomes" id="UP000586827"/>
    </source>
</evidence>
<name>A0A849CBA2_9NOCA</name>
<sequence length="58" mass="6347">MNGGWITLGWIIVLGLPLAVLVATILWPERIPKDRTVDAIARRIQDEDGQPPTADAGR</sequence>
<dbReference type="AlphaFoldDB" id="A0A849CBA2"/>
<keyword evidence="1" id="KW-0812">Transmembrane</keyword>
<proteinExistence type="predicted"/>
<keyword evidence="3" id="KW-1185">Reference proteome</keyword>
<evidence type="ECO:0000256" key="1">
    <source>
        <dbReference type="SAM" id="Phobius"/>
    </source>
</evidence>
<comment type="caution">
    <text evidence="2">The sequence shown here is derived from an EMBL/GenBank/DDBJ whole genome shotgun (WGS) entry which is preliminary data.</text>
</comment>
<dbReference type="RefSeq" id="WP_157553547.1">
    <property type="nucleotide sequence ID" value="NZ_JABELX010000030.1"/>
</dbReference>
<reference evidence="2 3" key="1">
    <citation type="submission" date="2020-05" db="EMBL/GenBank/DDBJ databases">
        <title>MicrobeNet Type strains.</title>
        <authorList>
            <person name="Nicholson A.C."/>
        </authorList>
    </citation>
    <scope>NUCLEOTIDE SEQUENCE [LARGE SCALE GENOMIC DNA]</scope>
    <source>
        <strain evidence="2 3">JCM 3224</strain>
    </source>
</reference>
<feature type="transmembrane region" description="Helical" evidence="1">
    <location>
        <begin position="6"/>
        <end position="27"/>
    </location>
</feature>
<accession>A0A849CBA2</accession>
<dbReference type="EMBL" id="JABELX010000030">
    <property type="protein sequence ID" value="NNH75904.1"/>
    <property type="molecule type" value="Genomic_DNA"/>
</dbReference>
<keyword evidence="1" id="KW-0472">Membrane</keyword>
<keyword evidence="1" id="KW-1133">Transmembrane helix</keyword>
<dbReference type="Proteomes" id="UP000586827">
    <property type="component" value="Unassembled WGS sequence"/>
</dbReference>
<gene>
    <name evidence="2" type="ORF">HLB23_39660</name>
</gene>